<comment type="caution">
    <text evidence="3">The sequence shown here is derived from an EMBL/GenBank/DDBJ whole genome shotgun (WGS) entry which is preliminary data.</text>
</comment>
<dbReference type="InterPro" id="IPR045851">
    <property type="entry name" value="AMP-bd_C_sf"/>
</dbReference>
<gene>
    <name evidence="3" type="ORF">F7R21_22325</name>
</gene>
<dbReference type="AlphaFoldDB" id="A0A6H9SMR4"/>
<feature type="domain" description="AMP-binding enzyme C-terminal" evidence="2">
    <location>
        <begin position="2"/>
        <end position="59"/>
    </location>
</feature>
<proteinExistence type="predicted"/>
<dbReference type="EMBL" id="VZOJ01000070">
    <property type="protein sequence ID" value="KAB0636710.1"/>
    <property type="molecule type" value="Genomic_DNA"/>
</dbReference>
<organism evidence="3 4">
    <name type="scientific">Burkholderia latens</name>
    <dbReference type="NCBI Taxonomy" id="488446"/>
    <lineage>
        <taxon>Bacteria</taxon>
        <taxon>Pseudomonadati</taxon>
        <taxon>Pseudomonadota</taxon>
        <taxon>Betaproteobacteria</taxon>
        <taxon>Burkholderiales</taxon>
        <taxon>Burkholderiaceae</taxon>
        <taxon>Burkholderia</taxon>
        <taxon>Burkholderia cepacia complex</taxon>
    </lineage>
</organism>
<protein>
    <recommendedName>
        <fullName evidence="2">AMP-binding enzyme C-terminal domain-containing protein</fullName>
    </recommendedName>
</protein>
<name>A0A6H9SMR4_9BURK</name>
<dbReference type="Pfam" id="PF13193">
    <property type="entry name" value="AMP-binding_C"/>
    <property type="match status" value="1"/>
</dbReference>
<dbReference type="SUPFAM" id="SSF56801">
    <property type="entry name" value="Acetyl-CoA synthetase-like"/>
    <property type="match status" value="1"/>
</dbReference>
<keyword evidence="4" id="KW-1185">Reference proteome</keyword>
<evidence type="ECO:0000259" key="2">
    <source>
        <dbReference type="Pfam" id="PF13193"/>
    </source>
</evidence>
<dbReference type="Gene3D" id="3.30.300.30">
    <property type="match status" value="1"/>
</dbReference>
<accession>A0A6H9SMR4</accession>
<sequence length="134" mass="14639">MLYSRPAVREAAVVGAADSYRGETAKAVVSLTLHADVSPDALIACCNERMAAFKPDSCRRAADTDSRADARLRTDCRRRRACRSNCPPCPTCPSRPRYARRTVRVRPLYKASPGSSCHRVETRRHSAADSASGS</sequence>
<feature type="region of interest" description="Disordered" evidence="1">
    <location>
        <begin position="111"/>
        <end position="134"/>
    </location>
</feature>
<dbReference type="InterPro" id="IPR025110">
    <property type="entry name" value="AMP-bd_C"/>
</dbReference>
<reference evidence="3 4" key="1">
    <citation type="submission" date="2019-09" db="EMBL/GenBank/DDBJ databases">
        <title>Draft genome sequences of 48 bacterial type strains from the CCUG.</title>
        <authorList>
            <person name="Tunovic T."/>
            <person name="Pineiro-Iglesias B."/>
            <person name="Unosson C."/>
            <person name="Inganas E."/>
            <person name="Ohlen M."/>
            <person name="Cardew S."/>
            <person name="Jensie-Markopoulos S."/>
            <person name="Salva-Serra F."/>
            <person name="Jaen-Luchoro D."/>
            <person name="Karlsson R."/>
            <person name="Svensson-Stadler L."/>
            <person name="Chun J."/>
            <person name="Moore E."/>
        </authorList>
    </citation>
    <scope>NUCLEOTIDE SEQUENCE [LARGE SCALE GENOMIC DNA]</scope>
    <source>
        <strain evidence="3 4">CCUG 54555</strain>
    </source>
</reference>
<feature type="compositionally biased region" description="Basic and acidic residues" evidence="1">
    <location>
        <begin position="118"/>
        <end position="127"/>
    </location>
</feature>
<evidence type="ECO:0000256" key="1">
    <source>
        <dbReference type="SAM" id="MobiDB-lite"/>
    </source>
</evidence>
<dbReference type="Proteomes" id="UP000430232">
    <property type="component" value="Unassembled WGS sequence"/>
</dbReference>
<evidence type="ECO:0000313" key="4">
    <source>
        <dbReference type="Proteomes" id="UP000430232"/>
    </source>
</evidence>
<evidence type="ECO:0000313" key="3">
    <source>
        <dbReference type="EMBL" id="KAB0636710.1"/>
    </source>
</evidence>